<evidence type="ECO:0000313" key="5">
    <source>
        <dbReference type="Proteomes" id="UP000240971"/>
    </source>
</evidence>
<protein>
    <submittedName>
        <fullName evidence="4">2-desacetyl-2-hydroxyethyl bacteriochlorophyllide A dehydrogenase</fullName>
    </submittedName>
</protein>
<dbReference type="Pfam" id="PF00107">
    <property type="entry name" value="ADH_zinc_N"/>
    <property type="match status" value="1"/>
</dbReference>
<feature type="domain" description="Alcohol dehydrogenase-like C-terminal" evidence="2">
    <location>
        <begin position="169"/>
        <end position="298"/>
    </location>
</feature>
<dbReference type="SUPFAM" id="SSF50129">
    <property type="entry name" value="GroES-like"/>
    <property type="match status" value="1"/>
</dbReference>
<dbReference type="InterPro" id="IPR013154">
    <property type="entry name" value="ADH-like_N"/>
</dbReference>
<reference evidence="4 5" key="1">
    <citation type="submission" date="2018-03" db="EMBL/GenBank/DDBJ databases">
        <title>Genomic Encyclopedia of Archaeal and Bacterial Type Strains, Phase II (KMG-II): from individual species to whole genera.</title>
        <authorList>
            <person name="Goeker M."/>
        </authorList>
    </citation>
    <scope>NUCLEOTIDE SEQUENCE [LARGE SCALE GENOMIC DNA]</scope>
    <source>
        <strain evidence="4 5">DSM 24859</strain>
    </source>
</reference>
<comment type="caution">
    <text evidence="4">The sequence shown here is derived from an EMBL/GenBank/DDBJ whole genome shotgun (WGS) entry which is preliminary data.</text>
</comment>
<proteinExistence type="predicted"/>
<dbReference type="Gene3D" id="3.40.50.720">
    <property type="entry name" value="NAD(P)-binding Rossmann-like Domain"/>
    <property type="match status" value="1"/>
</dbReference>
<dbReference type="OrthoDB" id="9787435at2"/>
<dbReference type="EMBL" id="PYAW01000004">
    <property type="protein sequence ID" value="PSL45633.1"/>
    <property type="molecule type" value="Genomic_DNA"/>
</dbReference>
<dbReference type="InterPro" id="IPR050129">
    <property type="entry name" value="Zn_alcohol_dh"/>
</dbReference>
<keyword evidence="5" id="KW-1185">Reference proteome</keyword>
<dbReference type="InterPro" id="IPR013149">
    <property type="entry name" value="ADH-like_C"/>
</dbReference>
<organism evidence="4 5">
    <name type="scientific">Chitinophaga niastensis</name>
    <dbReference type="NCBI Taxonomy" id="536980"/>
    <lineage>
        <taxon>Bacteria</taxon>
        <taxon>Pseudomonadati</taxon>
        <taxon>Bacteroidota</taxon>
        <taxon>Chitinophagia</taxon>
        <taxon>Chitinophagales</taxon>
        <taxon>Chitinophagaceae</taxon>
        <taxon>Chitinophaga</taxon>
    </lineage>
</organism>
<gene>
    <name evidence="4" type="ORF">CLV51_104339</name>
</gene>
<evidence type="ECO:0000259" key="3">
    <source>
        <dbReference type="Pfam" id="PF08240"/>
    </source>
</evidence>
<sequence>MKSLVCTTPGRLAYGEMNAPVIVPGHAIIKIKRIGICGTDLHAWEGTQPFFNYPRILGHELSGDLVVADNAPGFVPGEAVTIIPYFSCGTCIACRSGKSNCCTKIQVCGVHIDGGMVEYLSVPSDALVHGNGLSYDELALIEPLAIGAHGIQRAAVKPGEFVLVVGAGPIGLAAMEFARIAGAQVIAMDVNVQRLYCCKEKLDILHLIHATSTADVLKRISHITNGDMPTVIIDATGNLNAINNSFHYLAHGGRYVLIGLQKEDIVFSHPEFHKREATLMSSRNATRADFEQVIAAMKNGLINPAAYITHHIAFDELKDAFPGLLQPEAGVIKAMVTLT</sequence>
<name>A0A2P8HHE2_CHINA</name>
<dbReference type="RefSeq" id="WP_106529953.1">
    <property type="nucleotide sequence ID" value="NZ_PYAW01000004.1"/>
</dbReference>
<dbReference type="Pfam" id="PF08240">
    <property type="entry name" value="ADH_N"/>
    <property type="match status" value="1"/>
</dbReference>
<dbReference type="PANTHER" id="PTHR43401:SF3">
    <property type="entry name" value="L-GALACTONATE-5-DEHYDROGENASE"/>
    <property type="match status" value="1"/>
</dbReference>
<dbReference type="InterPro" id="IPR036291">
    <property type="entry name" value="NAD(P)-bd_dom_sf"/>
</dbReference>
<evidence type="ECO:0000259" key="2">
    <source>
        <dbReference type="Pfam" id="PF00107"/>
    </source>
</evidence>
<feature type="domain" description="Alcohol dehydrogenase-like N-terminal" evidence="3">
    <location>
        <begin position="24"/>
        <end position="128"/>
    </location>
</feature>
<dbReference type="GO" id="GO:0016491">
    <property type="term" value="F:oxidoreductase activity"/>
    <property type="evidence" value="ECO:0007669"/>
    <property type="project" value="UniProtKB-KW"/>
</dbReference>
<evidence type="ECO:0000313" key="4">
    <source>
        <dbReference type="EMBL" id="PSL45633.1"/>
    </source>
</evidence>
<dbReference type="Gene3D" id="3.90.180.10">
    <property type="entry name" value="Medium-chain alcohol dehydrogenases, catalytic domain"/>
    <property type="match status" value="1"/>
</dbReference>
<accession>A0A2P8HHE2</accession>
<dbReference type="Proteomes" id="UP000240971">
    <property type="component" value="Unassembled WGS sequence"/>
</dbReference>
<evidence type="ECO:0000256" key="1">
    <source>
        <dbReference type="ARBA" id="ARBA00023002"/>
    </source>
</evidence>
<dbReference type="InterPro" id="IPR011032">
    <property type="entry name" value="GroES-like_sf"/>
</dbReference>
<dbReference type="AlphaFoldDB" id="A0A2P8HHE2"/>
<dbReference type="SUPFAM" id="SSF51735">
    <property type="entry name" value="NAD(P)-binding Rossmann-fold domains"/>
    <property type="match status" value="1"/>
</dbReference>
<dbReference type="PANTHER" id="PTHR43401">
    <property type="entry name" value="L-THREONINE 3-DEHYDROGENASE"/>
    <property type="match status" value="1"/>
</dbReference>
<dbReference type="CDD" id="cd08261">
    <property type="entry name" value="Zn_ADH7"/>
    <property type="match status" value="1"/>
</dbReference>
<keyword evidence="1" id="KW-0560">Oxidoreductase</keyword>